<feature type="binding site" evidence="3">
    <location>
        <position position="158"/>
    </location>
    <ligand>
        <name>Mn(2+)</name>
        <dbReference type="ChEBI" id="CHEBI:29035"/>
        <label>1</label>
    </ligand>
</feature>
<dbReference type="PATRIC" id="fig|2754.20.peg.375"/>
<dbReference type="CDD" id="cd09990">
    <property type="entry name" value="Agmatinase-like"/>
    <property type="match status" value="1"/>
</dbReference>
<evidence type="ECO:0000256" key="1">
    <source>
        <dbReference type="ARBA" id="ARBA00022723"/>
    </source>
</evidence>
<dbReference type="Proteomes" id="UP000027665">
    <property type="component" value="Unassembled WGS sequence"/>
</dbReference>
<comment type="caution">
    <text evidence="5">The sequence shown here is derived from an EMBL/GenBank/DDBJ whole genome shotgun (WGS) entry which is preliminary data.</text>
</comment>
<dbReference type="InterPro" id="IPR006035">
    <property type="entry name" value="Ureohydrolase"/>
</dbReference>
<feature type="binding site" evidence="3">
    <location>
        <position position="250"/>
    </location>
    <ligand>
        <name>Mn(2+)</name>
        <dbReference type="ChEBI" id="CHEBI:29035"/>
        <label>1</label>
    </ligand>
</feature>
<accession>A0A073IVI2</accession>
<dbReference type="SUPFAM" id="SSF52768">
    <property type="entry name" value="Arginase/deacetylase"/>
    <property type="match status" value="1"/>
</dbReference>
<dbReference type="PANTHER" id="PTHR11358">
    <property type="entry name" value="ARGINASE/AGMATINASE"/>
    <property type="match status" value="1"/>
</dbReference>
<comment type="cofactor">
    <cofactor evidence="3">
        <name>Mn(2+)</name>
        <dbReference type="ChEBI" id="CHEBI:29035"/>
    </cofactor>
    <text evidence="3">Binds 2 manganese ions per subunit.</text>
</comment>
<evidence type="ECO:0008006" key="7">
    <source>
        <dbReference type="Google" id="ProtNLM"/>
    </source>
</evidence>
<dbReference type="RefSeq" id="WP_037974076.1">
    <property type="nucleotide sequence ID" value="NZ_JAWRIX010000004.1"/>
</dbReference>
<feature type="binding site" evidence="3">
    <location>
        <position position="131"/>
    </location>
    <ligand>
        <name>Mn(2+)</name>
        <dbReference type="ChEBI" id="CHEBI:29035"/>
        <label>1</label>
    </ligand>
</feature>
<protein>
    <recommendedName>
        <fullName evidence="7">Arginase</fullName>
    </recommendedName>
</protein>
<feature type="binding site" evidence="3">
    <location>
        <position position="248"/>
    </location>
    <ligand>
        <name>Mn(2+)</name>
        <dbReference type="ChEBI" id="CHEBI:29035"/>
        <label>1</label>
    </ligand>
</feature>
<keyword evidence="2" id="KW-0378">Hydrolase</keyword>
<dbReference type="PIRSF" id="PIRSF036979">
    <property type="entry name" value="Arginase"/>
    <property type="match status" value="1"/>
</dbReference>
<dbReference type="GO" id="GO:0008783">
    <property type="term" value="F:agmatinase activity"/>
    <property type="evidence" value="ECO:0007669"/>
    <property type="project" value="TreeGrafter"/>
</dbReference>
<dbReference type="STRING" id="2754.EH55_02070"/>
<dbReference type="InterPro" id="IPR023696">
    <property type="entry name" value="Ureohydrolase_dom_sf"/>
</dbReference>
<evidence type="ECO:0000256" key="4">
    <source>
        <dbReference type="PROSITE-ProRule" id="PRU00742"/>
    </source>
</evidence>
<reference evidence="5 6" key="1">
    <citation type="submission" date="2014-04" db="EMBL/GenBank/DDBJ databases">
        <title>Draft Genome Sequence of Synergistes jonesii.</title>
        <authorList>
            <person name="Coil D.A."/>
            <person name="Eisen J.A."/>
            <person name="Holland-Moritz H.E."/>
        </authorList>
    </citation>
    <scope>NUCLEOTIDE SEQUENCE [LARGE SCALE GENOMIC DNA]</scope>
    <source>
        <strain evidence="5 6">78-1</strain>
    </source>
</reference>
<comment type="similarity">
    <text evidence="4">Belongs to the arginase family.</text>
</comment>
<dbReference type="eggNOG" id="COG0010">
    <property type="taxonomic scope" value="Bacteria"/>
</dbReference>
<keyword evidence="6" id="KW-1185">Reference proteome</keyword>
<keyword evidence="3" id="KW-0464">Manganese</keyword>
<dbReference type="GeneID" id="90982469"/>
<evidence type="ECO:0000313" key="6">
    <source>
        <dbReference type="Proteomes" id="UP000027665"/>
    </source>
</evidence>
<evidence type="ECO:0000313" key="5">
    <source>
        <dbReference type="EMBL" id="KEJ93580.1"/>
    </source>
</evidence>
<feature type="binding site" evidence="3">
    <location>
        <position position="160"/>
    </location>
    <ligand>
        <name>Mn(2+)</name>
        <dbReference type="ChEBI" id="CHEBI:29035"/>
        <label>1</label>
    </ligand>
</feature>
<dbReference type="Pfam" id="PF00491">
    <property type="entry name" value="Arginase"/>
    <property type="match status" value="1"/>
</dbReference>
<dbReference type="PROSITE" id="PS51409">
    <property type="entry name" value="ARGINASE_2"/>
    <property type="match status" value="1"/>
</dbReference>
<dbReference type="EMBL" id="JMKI01000002">
    <property type="protein sequence ID" value="KEJ93580.1"/>
    <property type="molecule type" value="Genomic_DNA"/>
</dbReference>
<dbReference type="GO" id="GO:0033389">
    <property type="term" value="P:putrescine biosynthetic process from arginine, via agmatine"/>
    <property type="evidence" value="ECO:0007669"/>
    <property type="project" value="TreeGrafter"/>
</dbReference>
<keyword evidence="1 3" id="KW-0479">Metal-binding</keyword>
<evidence type="ECO:0000256" key="2">
    <source>
        <dbReference type="ARBA" id="ARBA00022801"/>
    </source>
</evidence>
<evidence type="ECO:0000256" key="3">
    <source>
        <dbReference type="PIRSR" id="PIRSR036979-1"/>
    </source>
</evidence>
<dbReference type="OrthoDB" id="9788689at2"/>
<dbReference type="Gene3D" id="3.40.800.10">
    <property type="entry name" value="Ureohydrolase domain"/>
    <property type="match status" value="1"/>
</dbReference>
<dbReference type="AlphaFoldDB" id="A0A073IVI2"/>
<name>A0A073IVI2_9BACT</name>
<dbReference type="GO" id="GO:0046872">
    <property type="term" value="F:metal ion binding"/>
    <property type="evidence" value="ECO:0007669"/>
    <property type="project" value="UniProtKB-KW"/>
</dbReference>
<proteinExistence type="inferred from homology"/>
<dbReference type="PANTHER" id="PTHR11358:SF26">
    <property type="entry name" value="GUANIDINO ACID HYDROLASE, MITOCHONDRIAL"/>
    <property type="match status" value="1"/>
</dbReference>
<sequence>MKNKPTCYDVRGEIPEIYSGVPTFLGLPKVTEEEIDGHDVIVMGAPWEGICTTGSYTGCELGTKTIRSASIRYGGYLPEFDYDAFDYISAGDFGDAAHFPGDSAATFDSIEKKADAIFSRNKRSLCFGGDHSITIPMLRSLAKNFPGKRIGVVHFDAHLDNMPSFLDKEPLARCCPMHRAYDMEEVASIIHVGIRGPRNNFRGLEHARKHKATVVSSFELHQKGIDAVFDTIKETVLDKSDIVYLTICSDALDVSENPGGPSDFAGLTSYQLLSLVHRVAAEGIQGLDFVEIYPPQDHAGISSHMAAWAGIYGISGIAKWKINKEY</sequence>
<organism evidence="5 6">
    <name type="scientific">Synergistes jonesii</name>
    <dbReference type="NCBI Taxonomy" id="2754"/>
    <lineage>
        <taxon>Bacteria</taxon>
        <taxon>Thermotogati</taxon>
        <taxon>Synergistota</taxon>
        <taxon>Synergistia</taxon>
        <taxon>Synergistales</taxon>
        <taxon>Synergistaceae</taxon>
        <taxon>Synergistes</taxon>
    </lineage>
</organism>
<feature type="binding site" evidence="3">
    <location>
        <position position="156"/>
    </location>
    <ligand>
        <name>Mn(2+)</name>
        <dbReference type="ChEBI" id="CHEBI:29035"/>
        <label>1</label>
    </ligand>
</feature>
<gene>
    <name evidence="5" type="ORF">EH55_02070</name>
</gene>